<evidence type="ECO:0000313" key="1">
    <source>
        <dbReference type="EMBL" id="KAL2475771.1"/>
    </source>
</evidence>
<keyword evidence="2" id="KW-1185">Reference proteome</keyword>
<dbReference type="EMBL" id="JBFOLK010000011">
    <property type="protein sequence ID" value="KAL2475771.1"/>
    <property type="molecule type" value="Genomic_DNA"/>
</dbReference>
<gene>
    <name evidence="1" type="ORF">Adt_36507</name>
</gene>
<dbReference type="AlphaFoldDB" id="A0ABD1QI62"/>
<sequence length="103" mass="11405">MVDTGNRCAKSASWNSCLPRTSNRLALLERKRHQISLNSSNHPYFHQLTLTVELFAFTNNVVGRATIGDRCKDQAEVILLINDLTASAGGFDVADLYPSIKIL</sequence>
<reference evidence="2" key="1">
    <citation type="submission" date="2024-07" db="EMBL/GenBank/DDBJ databases">
        <title>Two chromosome-level genome assemblies of Korean endemic species Abeliophyllum distichum and Forsythia ovata (Oleaceae).</title>
        <authorList>
            <person name="Jang H."/>
        </authorList>
    </citation>
    <scope>NUCLEOTIDE SEQUENCE [LARGE SCALE GENOMIC DNA]</scope>
</reference>
<evidence type="ECO:0000313" key="2">
    <source>
        <dbReference type="Proteomes" id="UP001604336"/>
    </source>
</evidence>
<proteinExistence type="predicted"/>
<dbReference type="Proteomes" id="UP001604336">
    <property type="component" value="Unassembled WGS sequence"/>
</dbReference>
<comment type="caution">
    <text evidence="1">The sequence shown here is derived from an EMBL/GenBank/DDBJ whole genome shotgun (WGS) entry which is preliminary data.</text>
</comment>
<name>A0ABD1QI62_9LAMI</name>
<protein>
    <submittedName>
        <fullName evidence="1">Uncharacterized protein</fullName>
    </submittedName>
</protein>
<accession>A0ABD1QI62</accession>
<organism evidence="1 2">
    <name type="scientific">Abeliophyllum distichum</name>
    <dbReference type="NCBI Taxonomy" id="126358"/>
    <lineage>
        <taxon>Eukaryota</taxon>
        <taxon>Viridiplantae</taxon>
        <taxon>Streptophyta</taxon>
        <taxon>Embryophyta</taxon>
        <taxon>Tracheophyta</taxon>
        <taxon>Spermatophyta</taxon>
        <taxon>Magnoliopsida</taxon>
        <taxon>eudicotyledons</taxon>
        <taxon>Gunneridae</taxon>
        <taxon>Pentapetalae</taxon>
        <taxon>asterids</taxon>
        <taxon>lamiids</taxon>
        <taxon>Lamiales</taxon>
        <taxon>Oleaceae</taxon>
        <taxon>Forsythieae</taxon>
        <taxon>Abeliophyllum</taxon>
    </lineage>
</organism>